<reference evidence="2 3" key="1">
    <citation type="journal article" date="2023" name="Sci. Data">
        <title>Genome assembly of the Korean intertidal mud-creeper Batillaria attramentaria.</title>
        <authorList>
            <person name="Patra A.K."/>
            <person name="Ho P.T."/>
            <person name="Jun S."/>
            <person name="Lee S.J."/>
            <person name="Kim Y."/>
            <person name="Won Y.J."/>
        </authorList>
    </citation>
    <scope>NUCLEOTIDE SEQUENCE [LARGE SCALE GENOMIC DNA]</scope>
    <source>
        <strain evidence="2">Wonlab-2016</strain>
    </source>
</reference>
<evidence type="ECO:0000313" key="3">
    <source>
        <dbReference type="Proteomes" id="UP001519460"/>
    </source>
</evidence>
<keyword evidence="3" id="KW-1185">Reference proteome</keyword>
<dbReference type="Proteomes" id="UP001519460">
    <property type="component" value="Unassembled WGS sequence"/>
</dbReference>
<comment type="caution">
    <text evidence="2">The sequence shown here is derived from an EMBL/GenBank/DDBJ whole genome shotgun (WGS) entry which is preliminary data.</text>
</comment>
<feature type="region of interest" description="Disordered" evidence="1">
    <location>
        <begin position="111"/>
        <end position="145"/>
    </location>
</feature>
<dbReference type="EMBL" id="JACVVK020000643">
    <property type="protein sequence ID" value="KAK7461171.1"/>
    <property type="molecule type" value="Genomic_DNA"/>
</dbReference>
<feature type="compositionally biased region" description="Basic and acidic residues" evidence="1">
    <location>
        <begin position="131"/>
        <end position="143"/>
    </location>
</feature>
<sequence length="179" mass="20196">MEQVANLDREGKQTPETGDARKQIVAEPVHKAIVQRMVGVTDKERREKSILFSLHALCNFAPYSHHPVLLTPDMKLTPQIPIILAVHRYNLELQTSHCLCFLPRPSIQLLTPRGPQSNTEPQQETAKSHKSKELQPKENRAGDRFSIINKTRVQLTIGVAITRQVGENKTAGTQSLYNF</sequence>
<organism evidence="2 3">
    <name type="scientific">Batillaria attramentaria</name>
    <dbReference type="NCBI Taxonomy" id="370345"/>
    <lineage>
        <taxon>Eukaryota</taxon>
        <taxon>Metazoa</taxon>
        <taxon>Spiralia</taxon>
        <taxon>Lophotrochozoa</taxon>
        <taxon>Mollusca</taxon>
        <taxon>Gastropoda</taxon>
        <taxon>Caenogastropoda</taxon>
        <taxon>Sorbeoconcha</taxon>
        <taxon>Cerithioidea</taxon>
        <taxon>Batillariidae</taxon>
        <taxon>Batillaria</taxon>
    </lineage>
</organism>
<evidence type="ECO:0000256" key="1">
    <source>
        <dbReference type="SAM" id="MobiDB-lite"/>
    </source>
</evidence>
<feature type="compositionally biased region" description="Basic and acidic residues" evidence="1">
    <location>
        <begin position="7"/>
        <end position="21"/>
    </location>
</feature>
<feature type="region of interest" description="Disordered" evidence="1">
    <location>
        <begin position="1"/>
        <end position="21"/>
    </location>
</feature>
<accession>A0ABD0J540</accession>
<protein>
    <submittedName>
        <fullName evidence="2">Uncharacterized protein</fullName>
    </submittedName>
</protein>
<gene>
    <name evidence="2" type="ORF">BaRGS_00038791</name>
</gene>
<proteinExistence type="predicted"/>
<name>A0ABD0J540_9CAEN</name>
<evidence type="ECO:0000313" key="2">
    <source>
        <dbReference type="EMBL" id="KAK7461171.1"/>
    </source>
</evidence>
<feature type="compositionally biased region" description="Polar residues" evidence="1">
    <location>
        <begin position="114"/>
        <end position="125"/>
    </location>
</feature>
<dbReference type="AlphaFoldDB" id="A0ABD0J540"/>